<keyword evidence="3" id="KW-1185">Reference proteome</keyword>
<proteinExistence type="predicted"/>
<reference evidence="2" key="1">
    <citation type="submission" date="2023-06" db="EMBL/GenBank/DDBJ databases">
        <title>Draft Genome Sequences of Representative Paenibacillus Polymyxa, Bacillus cereus, Fictibacillus sp., and Brevibacillus agri Strains Isolated from Amazonian Dark Earth.</title>
        <authorList>
            <person name="Pellegrinetti T.A."/>
            <person name="Cunha I.C.M."/>
            <person name="Chaves M.G."/>
            <person name="Freitas A.S."/>
            <person name="Silva A.V.R."/>
            <person name="Tsai S.M."/>
            <person name="Mendes L.W."/>
        </authorList>
    </citation>
    <scope>NUCLEOTIDE SEQUENCE</scope>
    <source>
        <strain evidence="2">CENA-BCM004</strain>
    </source>
</reference>
<keyword evidence="1" id="KW-1133">Transmembrane helix</keyword>
<name>A0ABT8E3N8_9BACL</name>
<gene>
    <name evidence="2" type="ORF">QYF49_05730</name>
</gene>
<keyword evidence="1" id="KW-0472">Membrane</keyword>
<feature type="transmembrane region" description="Helical" evidence="1">
    <location>
        <begin position="34"/>
        <end position="64"/>
    </location>
</feature>
<accession>A0ABT8E3N8</accession>
<evidence type="ECO:0000313" key="3">
    <source>
        <dbReference type="Proteomes" id="UP001168694"/>
    </source>
</evidence>
<comment type="caution">
    <text evidence="2">The sequence shown here is derived from an EMBL/GenBank/DDBJ whole genome shotgun (WGS) entry which is preliminary data.</text>
</comment>
<sequence>MLWTVNGALIVVLQPMPAYILKGWITSTKTQILAGYLVFIVSFITVSRAEAFSGFMGAMVILTIGEMARRIIHRQ</sequence>
<keyword evidence="1" id="KW-0812">Transmembrane</keyword>
<dbReference type="Proteomes" id="UP001168694">
    <property type="component" value="Unassembled WGS sequence"/>
</dbReference>
<evidence type="ECO:0000313" key="2">
    <source>
        <dbReference type="EMBL" id="MDN4072530.1"/>
    </source>
</evidence>
<evidence type="ECO:0000256" key="1">
    <source>
        <dbReference type="SAM" id="Phobius"/>
    </source>
</evidence>
<protein>
    <submittedName>
        <fullName evidence="2">Uncharacterized protein</fullName>
    </submittedName>
</protein>
<dbReference type="RefSeq" id="WP_290398637.1">
    <property type="nucleotide sequence ID" value="NZ_JAUHLN010000001.1"/>
</dbReference>
<organism evidence="2 3">
    <name type="scientific">Fictibacillus terranigra</name>
    <dbReference type="NCBI Taxonomy" id="3058424"/>
    <lineage>
        <taxon>Bacteria</taxon>
        <taxon>Bacillati</taxon>
        <taxon>Bacillota</taxon>
        <taxon>Bacilli</taxon>
        <taxon>Bacillales</taxon>
        <taxon>Fictibacillaceae</taxon>
        <taxon>Fictibacillus</taxon>
    </lineage>
</organism>
<dbReference type="EMBL" id="JAUHLN010000001">
    <property type="protein sequence ID" value="MDN4072530.1"/>
    <property type="molecule type" value="Genomic_DNA"/>
</dbReference>